<evidence type="ECO:0000313" key="1">
    <source>
        <dbReference type="EMBL" id="UUX58488.1"/>
    </source>
</evidence>
<dbReference type="RefSeq" id="WP_257745494.1">
    <property type="nucleotide sequence ID" value="NZ_CP102487.1"/>
</dbReference>
<dbReference type="EMBL" id="CP102487">
    <property type="protein sequence ID" value="UUX58488.1"/>
    <property type="molecule type" value="Genomic_DNA"/>
</dbReference>
<protein>
    <submittedName>
        <fullName evidence="1">Uncharacterized protein</fullName>
    </submittedName>
</protein>
<dbReference type="AlphaFoldDB" id="A0AA94XRD6"/>
<reference evidence="1" key="1">
    <citation type="journal article" date="2022" name="Pest Manag. Sci.">
        <title>Glutamicibacter halophytocola-mediated host fitness of potato tuber moth on Solanaceae crops.</title>
        <authorList>
            <person name="Wang W."/>
            <person name="Xiao G."/>
            <person name="Du G."/>
            <person name="Chang L."/>
            <person name="Yang Y."/>
            <person name="Ye J."/>
            <person name="Chen B."/>
        </authorList>
    </citation>
    <scope>NUCLEOTIDE SEQUENCE</scope>
    <source>
        <strain evidence="1">S2</strain>
    </source>
</reference>
<sequence length="118" mass="13813">MELDGWLNSLDFFARNHYLGEIDGLFEDAAAGKLLHVGNAKTPLKPVRMDPDLYELRLQVLQRKLRFYHGEPSSYPSVLVRLHKHIKRTWHDGQASLEVSRRDQEEQMGFAVSRYRFT</sequence>
<dbReference type="Proteomes" id="UP001060018">
    <property type="component" value="Chromosome"/>
</dbReference>
<accession>A0AA94XRD6</accession>
<gene>
    <name evidence="1" type="ORF">NUH22_14475</name>
</gene>
<name>A0AA94XRD6_9MICC</name>
<proteinExistence type="predicted"/>
<evidence type="ECO:0000313" key="2">
    <source>
        <dbReference type="Proteomes" id="UP001060018"/>
    </source>
</evidence>
<organism evidence="1 2">
    <name type="scientific">Glutamicibacter halophytocola</name>
    <dbReference type="NCBI Taxonomy" id="1933880"/>
    <lineage>
        <taxon>Bacteria</taxon>
        <taxon>Bacillati</taxon>
        <taxon>Actinomycetota</taxon>
        <taxon>Actinomycetes</taxon>
        <taxon>Micrococcales</taxon>
        <taxon>Micrococcaceae</taxon>
        <taxon>Glutamicibacter</taxon>
    </lineage>
</organism>